<dbReference type="GO" id="GO:0016226">
    <property type="term" value="P:iron-sulfur cluster assembly"/>
    <property type="evidence" value="ECO:0007669"/>
    <property type="project" value="InterPro"/>
</dbReference>
<comment type="caution">
    <text evidence="2">The sequence shown here is derived from an EMBL/GenBank/DDBJ whole genome shotgun (WGS) entry which is preliminary data.</text>
</comment>
<gene>
    <name evidence="2" type="ORF">E3T55_15540</name>
</gene>
<dbReference type="GO" id="GO:0005506">
    <property type="term" value="F:iron ion binding"/>
    <property type="evidence" value="ECO:0007669"/>
    <property type="project" value="InterPro"/>
</dbReference>
<dbReference type="EMBL" id="SOHE01000065">
    <property type="protein sequence ID" value="TFD47278.1"/>
    <property type="molecule type" value="Genomic_DNA"/>
</dbReference>
<organism evidence="2 3">
    <name type="scientific">Cryobacterium frigoriphilum</name>
    <dbReference type="NCBI Taxonomy" id="1259150"/>
    <lineage>
        <taxon>Bacteria</taxon>
        <taxon>Bacillati</taxon>
        <taxon>Actinomycetota</taxon>
        <taxon>Actinomycetes</taxon>
        <taxon>Micrococcales</taxon>
        <taxon>Microbacteriaceae</taxon>
        <taxon>Cryobacterium</taxon>
    </lineage>
</organism>
<dbReference type="Pfam" id="PF01592">
    <property type="entry name" value="NifU_N"/>
    <property type="match status" value="1"/>
</dbReference>
<dbReference type="InterPro" id="IPR002871">
    <property type="entry name" value="NIF_FeS_clus_asmbl_NifU_N"/>
</dbReference>
<dbReference type="Proteomes" id="UP000297447">
    <property type="component" value="Unassembled WGS sequence"/>
</dbReference>
<keyword evidence="3" id="KW-1185">Reference proteome</keyword>
<feature type="domain" description="NIF system FeS cluster assembly NifU N-terminal" evidence="1">
    <location>
        <begin position="95"/>
        <end position="169"/>
    </location>
</feature>
<evidence type="ECO:0000313" key="3">
    <source>
        <dbReference type="Proteomes" id="UP000297447"/>
    </source>
</evidence>
<dbReference type="Gene3D" id="3.90.1010.10">
    <property type="match status" value="1"/>
</dbReference>
<evidence type="ECO:0000259" key="1">
    <source>
        <dbReference type="Pfam" id="PF01592"/>
    </source>
</evidence>
<dbReference type="AlphaFoldDB" id="A0A4R8ZV71"/>
<sequence>MSDLQNLYQQIILDHAKARHGAATQALDSIDDIGMPDGTYLGQSHQINTTCGDDVTLRVVVLIDRPTPEQMVIFDSLPFEISGDDPRLPQLIPYINQVQWSGDGCSISMASASVLHDLVTGLPVAEARQLIDTFRDVLRSRGKIEPDEEVLGDAAAFGGVSRYPARVKCAMLPWVALEAALNEAQSL</sequence>
<protein>
    <submittedName>
        <fullName evidence="2">Iron-sulfur cluster assembly scaffold protein</fullName>
    </submittedName>
</protein>
<proteinExistence type="predicted"/>
<accession>A0A4R8ZV71</accession>
<dbReference type="RefSeq" id="WP_134520468.1">
    <property type="nucleotide sequence ID" value="NZ_SOHE01000065.1"/>
</dbReference>
<evidence type="ECO:0000313" key="2">
    <source>
        <dbReference type="EMBL" id="TFD47278.1"/>
    </source>
</evidence>
<dbReference type="CDD" id="cd06664">
    <property type="entry name" value="IscU_like"/>
    <property type="match status" value="1"/>
</dbReference>
<dbReference type="OrthoDB" id="9804157at2"/>
<reference evidence="2 3" key="1">
    <citation type="submission" date="2019-03" db="EMBL/GenBank/DDBJ databases">
        <title>Genomics of glacier-inhabiting Cryobacterium strains.</title>
        <authorList>
            <person name="Liu Q."/>
            <person name="Xin Y.-H."/>
        </authorList>
    </citation>
    <scope>NUCLEOTIDE SEQUENCE [LARGE SCALE GENOMIC DNA]</scope>
    <source>
        <strain evidence="2 3">Hh14</strain>
    </source>
</reference>
<name>A0A4R8ZV71_9MICO</name>
<dbReference type="SUPFAM" id="SSF82649">
    <property type="entry name" value="SufE/NifU"/>
    <property type="match status" value="2"/>
</dbReference>
<dbReference type="GO" id="GO:0051536">
    <property type="term" value="F:iron-sulfur cluster binding"/>
    <property type="evidence" value="ECO:0007669"/>
    <property type="project" value="InterPro"/>
</dbReference>